<dbReference type="SMART" id="SM00345">
    <property type="entry name" value="HTH_GNTR"/>
    <property type="match status" value="1"/>
</dbReference>
<dbReference type="InterPro" id="IPR011711">
    <property type="entry name" value="GntR_C"/>
</dbReference>
<sequence>MSNLHQRTMTEQVMARLRDMILSGELAPGSRLDQNELARRFGVSLVPLREALARLQSRGLVRIVPHRGVFVESLSVEELLDIYQVREALEELAARLAAPRLTVADLATLDRLKIEMEQTATIDDFDAFLDLHREFHFTIYRAAGRRHLVQLIAQLWDLSARYRRFQLYAFPERARASLFEIQAILDACHRRDPDALACMVRYKVHQTVVSLLDVMQREQTVASLVNGKRIEKQQALGSTGEDAGV</sequence>
<dbReference type="KEGG" id="rca:Rcas_2552"/>
<dbReference type="CDD" id="cd07377">
    <property type="entry name" value="WHTH_GntR"/>
    <property type="match status" value="1"/>
</dbReference>
<dbReference type="Pfam" id="PF07729">
    <property type="entry name" value="FCD"/>
    <property type="match status" value="1"/>
</dbReference>
<dbReference type="GO" id="GO:0003700">
    <property type="term" value="F:DNA-binding transcription factor activity"/>
    <property type="evidence" value="ECO:0007669"/>
    <property type="project" value="InterPro"/>
</dbReference>
<protein>
    <submittedName>
        <fullName evidence="5">Transcriptional regulator, GntR family</fullName>
    </submittedName>
</protein>
<dbReference type="Proteomes" id="UP000000263">
    <property type="component" value="Chromosome"/>
</dbReference>
<dbReference type="SUPFAM" id="SSF48008">
    <property type="entry name" value="GntR ligand-binding domain-like"/>
    <property type="match status" value="1"/>
</dbReference>
<dbReference type="InterPro" id="IPR008920">
    <property type="entry name" value="TF_FadR/GntR_C"/>
</dbReference>
<keyword evidence="3" id="KW-0804">Transcription</keyword>
<dbReference type="InterPro" id="IPR000524">
    <property type="entry name" value="Tscrpt_reg_HTH_GntR"/>
</dbReference>
<dbReference type="eggNOG" id="COG1802">
    <property type="taxonomic scope" value="Bacteria"/>
</dbReference>
<dbReference type="Gene3D" id="1.20.120.530">
    <property type="entry name" value="GntR ligand-binding domain-like"/>
    <property type="match status" value="1"/>
</dbReference>
<dbReference type="EMBL" id="CP000804">
    <property type="protein sequence ID" value="ABU58630.1"/>
    <property type="molecule type" value="Genomic_DNA"/>
</dbReference>
<evidence type="ECO:0000259" key="4">
    <source>
        <dbReference type="PROSITE" id="PS50949"/>
    </source>
</evidence>
<evidence type="ECO:0000313" key="6">
    <source>
        <dbReference type="Proteomes" id="UP000000263"/>
    </source>
</evidence>
<dbReference type="SUPFAM" id="SSF46785">
    <property type="entry name" value="Winged helix' DNA-binding domain"/>
    <property type="match status" value="1"/>
</dbReference>
<reference evidence="5 6" key="1">
    <citation type="submission" date="2007-08" db="EMBL/GenBank/DDBJ databases">
        <title>Complete sequence of Roseiflexus castenholzii DSM 13941.</title>
        <authorList>
            <consortium name="US DOE Joint Genome Institute"/>
            <person name="Copeland A."/>
            <person name="Lucas S."/>
            <person name="Lapidus A."/>
            <person name="Barry K."/>
            <person name="Glavina del Rio T."/>
            <person name="Dalin E."/>
            <person name="Tice H."/>
            <person name="Pitluck S."/>
            <person name="Thompson L.S."/>
            <person name="Brettin T."/>
            <person name="Bruce D."/>
            <person name="Detter J.C."/>
            <person name="Han C."/>
            <person name="Tapia R."/>
            <person name="Schmutz J."/>
            <person name="Larimer F."/>
            <person name="Land M."/>
            <person name="Hauser L."/>
            <person name="Kyrpides N."/>
            <person name="Mikhailova N."/>
            <person name="Bryant D.A."/>
            <person name="Hanada S."/>
            <person name="Tsukatani Y."/>
            <person name="Richardson P."/>
        </authorList>
    </citation>
    <scope>NUCLEOTIDE SEQUENCE [LARGE SCALE GENOMIC DNA]</scope>
    <source>
        <strain evidence="6">DSM 13941 / HLO8</strain>
    </source>
</reference>
<dbReference type="PANTHER" id="PTHR43537">
    <property type="entry name" value="TRANSCRIPTIONAL REGULATOR, GNTR FAMILY"/>
    <property type="match status" value="1"/>
</dbReference>
<keyword evidence="6" id="KW-1185">Reference proteome</keyword>
<name>A7NM75_ROSCS</name>
<dbReference type="OrthoDB" id="9781630at2"/>
<dbReference type="GO" id="GO:0003677">
    <property type="term" value="F:DNA binding"/>
    <property type="evidence" value="ECO:0007669"/>
    <property type="project" value="UniProtKB-KW"/>
</dbReference>
<evidence type="ECO:0000256" key="3">
    <source>
        <dbReference type="ARBA" id="ARBA00023163"/>
    </source>
</evidence>
<dbReference type="PROSITE" id="PS50949">
    <property type="entry name" value="HTH_GNTR"/>
    <property type="match status" value="1"/>
</dbReference>
<accession>A7NM75</accession>
<dbReference type="SMART" id="SM00895">
    <property type="entry name" value="FCD"/>
    <property type="match status" value="1"/>
</dbReference>
<dbReference type="PANTHER" id="PTHR43537:SF5">
    <property type="entry name" value="UXU OPERON TRANSCRIPTIONAL REGULATOR"/>
    <property type="match status" value="1"/>
</dbReference>
<dbReference type="HOGENOM" id="CLU_017584_5_1_0"/>
<proteinExistence type="predicted"/>
<evidence type="ECO:0000313" key="5">
    <source>
        <dbReference type="EMBL" id="ABU58630.1"/>
    </source>
</evidence>
<dbReference type="RefSeq" id="WP_012121054.1">
    <property type="nucleotide sequence ID" value="NC_009767.1"/>
</dbReference>
<gene>
    <name evidence="5" type="ordered locus">Rcas_2552</name>
</gene>
<dbReference type="InterPro" id="IPR036390">
    <property type="entry name" value="WH_DNA-bd_sf"/>
</dbReference>
<keyword evidence="1" id="KW-0805">Transcription regulation</keyword>
<dbReference type="Gene3D" id="1.10.10.10">
    <property type="entry name" value="Winged helix-like DNA-binding domain superfamily/Winged helix DNA-binding domain"/>
    <property type="match status" value="1"/>
</dbReference>
<evidence type="ECO:0000256" key="2">
    <source>
        <dbReference type="ARBA" id="ARBA00023125"/>
    </source>
</evidence>
<dbReference type="STRING" id="383372.Rcas_2552"/>
<keyword evidence="2" id="KW-0238">DNA-binding</keyword>
<dbReference type="InterPro" id="IPR036388">
    <property type="entry name" value="WH-like_DNA-bd_sf"/>
</dbReference>
<dbReference type="AlphaFoldDB" id="A7NM75"/>
<evidence type="ECO:0000256" key="1">
    <source>
        <dbReference type="ARBA" id="ARBA00023015"/>
    </source>
</evidence>
<feature type="domain" description="HTH gntR-type" evidence="4">
    <location>
        <begin position="7"/>
        <end position="74"/>
    </location>
</feature>
<dbReference type="Pfam" id="PF00392">
    <property type="entry name" value="GntR"/>
    <property type="match status" value="1"/>
</dbReference>
<organism evidence="5 6">
    <name type="scientific">Roseiflexus castenholzii (strain DSM 13941 / HLO8)</name>
    <dbReference type="NCBI Taxonomy" id="383372"/>
    <lineage>
        <taxon>Bacteria</taxon>
        <taxon>Bacillati</taxon>
        <taxon>Chloroflexota</taxon>
        <taxon>Chloroflexia</taxon>
        <taxon>Chloroflexales</taxon>
        <taxon>Roseiflexineae</taxon>
        <taxon>Roseiflexaceae</taxon>
        <taxon>Roseiflexus</taxon>
    </lineage>
</organism>